<accession>N0B450</accession>
<dbReference type="PANTHER" id="PTHR42709">
    <property type="entry name" value="ALKALINE PHOSPHATASE LIKE PROTEIN"/>
    <property type="match status" value="1"/>
</dbReference>
<evidence type="ECO:0000259" key="7">
    <source>
        <dbReference type="Pfam" id="PF09335"/>
    </source>
</evidence>
<reference evidence="8 9" key="1">
    <citation type="journal article" date="2013" name="Genome Announc.">
        <title>Genome sequences for three denitrifying bacterial strains isolated from a uranium- and nitrate-contaminated subsurface environment.</title>
        <authorList>
            <person name="Venkatramanan R."/>
            <person name="Prakash O."/>
            <person name="Woyke T."/>
            <person name="Chain P."/>
            <person name="Goodwin L.A."/>
            <person name="Watson D."/>
            <person name="Brooks S."/>
            <person name="Kostka J.E."/>
            <person name="Green S.J."/>
        </authorList>
    </citation>
    <scope>NUCLEOTIDE SEQUENCE [LARGE SCALE GENOMIC DNA]</scope>
    <source>
        <strain evidence="8 9">1NES1</strain>
    </source>
</reference>
<dbReference type="EMBL" id="CP005587">
    <property type="protein sequence ID" value="AGK58299.1"/>
    <property type="molecule type" value="Genomic_DNA"/>
</dbReference>
<feature type="transmembrane region" description="Helical" evidence="6">
    <location>
        <begin position="138"/>
        <end position="159"/>
    </location>
</feature>
<evidence type="ECO:0000313" key="9">
    <source>
        <dbReference type="Proteomes" id="UP000005952"/>
    </source>
</evidence>
<comment type="subcellular location">
    <subcellularLocation>
        <location evidence="1">Cell membrane</location>
        <topology evidence="1">Multi-pass membrane protein</topology>
    </subcellularLocation>
</comment>
<evidence type="ECO:0000256" key="1">
    <source>
        <dbReference type="ARBA" id="ARBA00004651"/>
    </source>
</evidence>
<dbReference type="AlphaFoldDB" id="N0B450"/>
<dbReference type="KEGG" id="hdt:HYPDE_33133"/>
<feature type="transmembrane region" description="Helical" evidence="6">
    <location>
        <begin position="171"/>
        <end position="191"/>
    </location>
</feature>
<evidence type="ECO:0000313" key="8">
    <source>
        <dbReference type="EMBL" id="AGK58299.1"/>
    </source>
</evidence>
<dbReference type="GO" id="GO:0005886">
    <property type="term" value="C:plasma membrane"/>
    <property type="evidence" value="ECO:0007669"/>
    <property type="project" value="UniProtKB-SubCell"/>
</dbReference>
<keyword evidence="9" id="KW-1185">Reference proteome</keyword>
<dbReference type="Pfam" id="PF09335">
    <property type="entry name" value="VTT_dom"/>
    <property type="match status" value="1"/>
</dbReference>
<evidence type="ECO:0000256" key="2">
    <source>
        <dbReference type="ARBA" id="ARBA00022475"/>
    </source>
</evidence>
<feature type="transmembrane region" description="Helical" evidence="6">
    <location>
        <begin position="69"/>
        <end position="97"/>
    </location>
</feature>
<protein>
    <recommendedName>
        <fullName evidence="7">VTT domain-containing protein</fullName>
    </recommendedName>
</protein>
<sequence>MALAERKNFRGGGLDASWISAVALFSPRSRMSLFSHHDLHQFIADYGYWAIALFVGLESMGIPLPGETILIIGAGYAGSHGGSLALVTLSAALGAIIGDNLGYVVSRQLGTRFLQRYGSKIGVTPARIKLGQYLFMRYGGKVVFVGRFIAVLRFLAAFLAGTNRMLWPRFLVANAAGAIVWATVVAVAAYSLGRGIHAIRGPVGLITFALAVAALVAIFLYLRRNEAAMQAAAEKALPGPVV</sequence>
<dbReference type="PANTHER" id="PTHR42709:SF6">
    <property type="entry name" value="UNDECAPRENYL PHOSPHATE TRANSPORTER A"/>
    <property type="match status" value="1"/>
</dbReference>
<name>N0B450_9HYPH</name>
<evidence type="ECO:0000256" key="3">
    <source>
        <dbReference type="ARBA" id="ARBA00022692"/>
    </source>
</evidence>
<keyword evidence="5 6" id="KW-0472">Membrane</keyword>
<dbReference type="InterPro" id="IPR032816">
    <property type="entry name" value="VTT_dom"/>
</dbReference>
<dbReference type="eggNOG" id="COG0586">
    <property type="taxonomic scope" value="Bacteria"/>
</dbReference>
<feature type="transmembrane region" description="Helical" evidence="6">
    <location>
        <begin position="203"/>
        <end position="222"/>
    </location>
</feature>
<evidence type="ECO:0000256" key="5">
    <source>
        <dbReference type="ARBA" id="ARBA00023136"/>
    </source>
</evidence>
<feature type="domain" description="VTT" evidence="7">
    <location>
        <begin position="65"/>
        <end position="190"/>
    </location>
</feature>
<proteinExistence type="predicted"/>
<dbReference type="Proteomes" id="UP000005952">
    <property type="component" value="Chromosome"/>
</dbReference>
<organism evidence="8 9">
    <name type="scientific">Hyphomicrobium denitrificans 1NES1</name>
    <dbReference type="NCBI Taxonomy" id="670307"/>
    <lineage>
        <taxon>Bacteria</taxon>
        <taxon>Pseudomonadati</taxon>
        <taxon>Pseudomonadota</taxon>
        <taxon>Alphaproteobacteria</taxon>
        <taxon>Hyphomicrobiales</taxon>
        <taxon>Hyphomicrobiaceae</taxon>
        <taxon>Hyphomicrobium</taxon>
    </lineage>
</organism>
<evidence type="ECO:0000256" key="6">
    <source>
        <dbReference type="SAM" id="Phobius"/>
    </source>
</evidence>
<dbReference type="HOGENOM" id="CLU_044208_4_2_5"/>
<keyword evidence="2" id="KW-1003">Cell membrane</keyword>
<dbReference type="STRING" id="670307.HYPDE_33133"/>
<gene>
    <name evidence="8" type="ORF">HYPDE_33133</name>
</gene>
<keyword evidence="3 6" id="KW-0812">Transmembrane</keyword>
<keyword evidence="4 6" id="KW-1133">Transmembrane helix</keyword>
<dbReference type="InterPro" id="IPR051311">
    <property type="entry name" value="DedA_domain"/>
</dbReference>
<evidence type="ECO:0000256" key="4">
    <source>
        <dbReference type="ARBA" id="ARBA00022989"/>
    </source>
</evidence>